<evidence type="ECO:0000313" key="1">
    <source>
        <dbReference type="EMBL" id="TWU23639.1"/>
    </source>
</evidence>
<sequence length="82" mass="9240">MPRSRPNELYGILLPIFSIKHSQDIASVMGSRFLSPNPPRRVHVVSFCLHISSKSRANLSNASDSQSLNELLRICEGYHFSK</sequence>
<evidence type="ECO:0000313" key="2">
    <source>
        <dbReference type="Proteomes" id="UP000318437"/>
    </source>
</evidence>
<dbReference type="Proteomes" id="UP000318437">
    <property type="component" value="Unassembled WGS sequence"/>
</dbReference>
<reference evidence="1 2" key="1">
    <citation type="submission" date="2019-02" db="EMBL/GenBank/DDBJ databases">
        <title>Deep-cultivation of Planctomycetes and their phenomic and genomic characterization uncovers novel biology.</title>
        <authorList>
            <person name="Wiegand S."/>
            <person name="Jogler M."/>
            <person name="Boedeker C."/>
            <person name="Pinto D."/>
            <person name="Vollmers J."/>
            <person name="Rivas-Marin E."/>
            <person name="Kohn T."/>
            <person name="Peeters S.H."/>
            <person name="Heuer A."/>
            <person name="Rast P."/>
            <person name="Oberbeckmann S."/>
            <person name="Bunk B."/>
            <person name="Jeske O."/>
            <person name="Meyerdierks A."/>
            <person name="Storesund J.E."/>
            <person name="Kallscheuer N."/>
            <person name="Luecker S."/>
            <person name="Lage O.M."/>
            <person name="Pohl T."/>
            <person name="Merkel B.J."/>
            <person name="Hornburger P."/>
            <person name="Mueller R.-W."/>
            <person name="Bruemmer F."/>
            <person name="Labrenz M."/>
            <person name="Spormann A.M."/>
            <person name="Op Den Camp H."/>
            <person name="Overmann J."/>
            <person name="Amann R."/>
            <person name="Jetten M.S.M."/>
            <person name="Mascher T."/>
            <person name="Medema M.H."/>
            <person name="Devos D.P."/>
            <person name="Kaster A.-K."/>
            <person name="Ovreas L."/>
            <person name="Rohde M."/>
            <person name="Galperin M.Y."/>
            <person name="Jogler C."/>
        </authorList>
    </citation>
    <scope>NUCLEOTIDE SEQUENCE [LARGE SCALE GENOMIC DNA]</scope>
    <source>
        <strain evidence="1 2">Pla144</strain>
    </source>
</reference>
<keyword evidence="2" id="KW-1185">Reference proteome</keyword>
<name>A0A5C6CLC8_9BACT</name>
<protein>
    <submittedName>
        <fullName evidence="1">Uncharacterized protein</fullName>
    </submittedName>
</protein>
<comment type="caution">
    <text evidence="1">The sequence shown here is derived from an EMBL/GenBank/DDBJ whole genome shotgun (WGS) entry which is preliminary data.</text>
</comment>
<gene>
    <name evidence="1" type="ORF">Pla144_38140</name>
</gene>
<dbReference type="EMBL" id="SJPS01000006">
    <property type="protein sequence ID" value="TWU23639.1"/>
    <property type="molecule type" value="Genomic_DNA"/>
</dbReference>
<dbReference type="AlphaFoldDB" id="A0A5C6CLC8"/>
<organism evidence="1 2">
    <name type="scientific">Bythopirellula polymerisocia</name>
    <dbReference type="NCBI Taxonomy" id="2528003"/>
    <lineage>
        <taxon>Bacteria</taxon>
        <taxon>Pseudomonadati</taxon>
        <taxon>Planctomycetota</taxon>
        <taxon>Planctomycetia</taxon>
        <taxon>Pirellulales</taxon>
        <taxon>Lacipirellulaceae</taxon>
        <taxon>Bythopirellula</taxon>
    </lineage>
</organism>
<proteinExistence type="predicted"/>
<accession>A0A5C6CLC8</accession>